<feature type="domain" description="RRM" evidence="3">
    <location>
        <begin position="153"/>
        <end position="227"/>
    </location>
</feature>
<name>A0A8H6Y7M9_9AGAR</name>
<dbReference type="PANTHER" id="PTHR23236">
    <property type="entry name" value="EUKARYOTIC TRANSLATION INITIATION FACTOR 4B/4H"/>
    <property type="match status" value="1"/>
</dbReference>
<evidence type="ECO:0000313" key="5">
    <source>
        <dbReference type="Proteomes" id="UP000623467"/>
    </source>
</evidence>
<accession>A0A8H6Y7M9</accession>
<dbReference type="InterPro" id="IPR035979">
    <property type="entry name" value="RBD_domain_sf"/>
</dbReference>
<proteinExistence type="predicted"/>
<sequence length="399" mass="43257">MIGSRATWHPRHREPDASLGHYASTQRSCIWRFWENLDAPLAILCSSIILAIFASVSNRQTQHVFVRLIPDALRRLPPPDPSIGLLHSPLSLLELPQLPHPQQLIRQRITVAYPPCRAFRRQFPGHEDGLLRASAEPSKVKRKAPNRDVAPAKKVKLTDVAPAGGGERGNEEIKSIFVVSTTIPIDRNTRQLRGFGHVHFAAAAEAALKMNGTEIDGRAVNVDYGRPEDGSKARENRAMLVGNLSVTVIEDAVRSFFSECGAGVKSAQLPTHRDTGRPKGFGYIQFEDIQGARGANGGGGGRACVGGGGQGETVVDVGRAAEDAGLVIAAGAVEVGDVVETVVDMVDAAHREEELGQAVLDHPLVRKFHRLEPRSLIYPCVMSSWTLVLLTTYPMSIHA</sequence>
<dbReference type="SMART" id="SM00360">
    <property type="entry name" value="RRM"/>
    <property type="match status" value="2"/>
</dbReference>
<dbReference type="PANTHER" id="PTHR23236:SF11">
    <property type="entry name" value="EUKARYOTIC TRANSLATION INITIATION FACTOR 4H"/>
    <property type="match status" value="1"/>
</dbReference>
<dbReference type="SUPFAM" id="SSF54928">
    <property type="entry name" value="RNA-binding domain, RBD"/>
    <property type="match status" value="1"/>
</dbReference>
<dbReference type="InterPro" id="IPR012677">
    <property type="entry name" value="Nucleotide-bd_a/b_plait_sf"/>
</dbReference>
<evidence type="ECO:0000259" key="3">
    <source>
        <dbReference type="PROSITE" id="PS50102"/>
    </source>
</evidence>
<gene>
    <name evidence="4" type="ORF">MSAN_01386800</name>
</gene>
<dbReference type="Proteomes" id="UP000623467">
    <property type="component" value="Unassembled WGS sequence"/>
</dbReference>
<evidence type="ECO:0000256" key="1">
    <source>
        <dbReference type="ARBA" id="ARBA00022884"/>
    </source>
</evidence>
<evidence type="ECO:0000256" key="2">
    <source>
        <dbReference type="PROSITE-ProRule" id="PRU00176"/>
    </source>
</evidence>
<feature type="domain" description="RRM" evidence="3">
    <location>
        <begin position="237"/>
        <end position="297"/>
    </location>
</feature>
<dbReference type="Gene3D" id="3.30.70.330">
    <property type="match status" value="2"/>
</dbReference>
<dbReference type="PROSITE" id="PS50102">
    <property type="entry name" value="RRM"/>
    <property type="match status" value="2"/>
</dbReference>
<dbReference type="Pfam" id="PF00076">
    <property type="entry name" value="RRM_1"/>
    <property type="match status" value="1"/>
</dbReference>
<dbReference type="EMBL" id="JACAZH010000011">
    <property type="protein sequence ID" value="KAF7354728.1"/>
    <property type="molecule type" value="Genomic_DNA"/>
</dbReference>
<evidence type="ECO:0000313" key="4">
    <source>
        <dbReference type="EMBL" id="KAF7354728.1"/>
    </source>
</evidence>
<dbReference type="AlphaFoldDB" id="A0A8H6Y7M9"/>
<dbReference type="GO" id="GO:0003723">
    <property type="term" value="F:RNA binding"/>
    <property type="evidence" value="ECO:0007669"/>
    <property type="project" value="UniProtKB-UniRule"/>
</dbReference>
<dbReference type="InterPro" id="IPR000504">
    <property type="entry name" value="RRM_dom"/>
</dbReference>
<dbReference type="OrthoDB" id="439808at2759"/>
<keyword evidence="1 2" id="KW-0694">RNA-binding</keyword>
<keyword evidence="5" id="KW-1185">Reference proteome</keyword>
<reference evidence="4" key="1">
    <citation type="submission" date="2020-05" db="EMBL/GenBank/DDBJ databases">
        <title>Mycena genomes resolve the evolution of fungal bioluminescence.</title>
        <authorList>
            <person name="Tsai I.J."/>
        </authorList>
    </citation>
    <scope>NUCLEOTIDE SEQUENCE</scope>
    <source>
        <strain evidence="4">160909Yilan</strain>
    </source>
</reference>
<organism evidence="4 5">
    <name type="scientific">Mycena sanguinolenta</name>
    <dbReference type="NCBI Taxonomy" id="230812"/>
    <lineage>
        <taxon>Eukaryota</taxon>
        <taxon>Fungi</taxon>
        <taxon>Dikarya</taxon>
        <taxon>Basidiomycota</taxon>
        <taxon>Agaricomycotina</taxon>
        <taxon>Agaricomycetes</taxon>
        <taxon>Agaricomycetidae</taxon>
        <taxon>Agaricales</taxon>
        <taxon>Marasmiineae</taxon>
        <taxon>Mycenaceae</taxon>
        <taxon>Mycena</taxon>
    </lineage>
</organism>
<comment type="caution">
    <text evidence="4">The sequence shown here is derived from an EMBL/GenBank/DDBJ whole genome shotgun (WGS) entry which is preliminary data.</text>
</comment>
<protein>
    <submittedName>
        <fullName evidence="4">Single-stranded dna binding protein</fullName>
    </submittedName>
</protein>